<keyword evidence="2" id="KW-0597">Phosphoprotein</keyword>
<dbReference type="GO" id="GO:0016301">
    <property type="term" value="F:kinase activity"/>
    <property type="evidence" value="ECO:0007669"/>
    <property type="project" value="UniProtKB-KW"/>
</dbReference>
<name>A0A4P5PG44_9ENTE</name>
<dbReference type="SUPFAM" id="SSF52794">
    <property type="entry name" value="PTS system IIB component-like"/>
    <property type="match status" value="1"/>
</dbReference>
<evidence type="ECO:0000313" key="9">
    <source>
        <dbReference type="Proteomes" id="UP000290567"/>
    </source>
</evidence>
<evidence type="ECO:0000313" key="8">
    <source>
        <dbReference type="EMBL" id="GCF94622.1"/>
    </source>
</evidence>
<dbReference type="InterPro" id="IPR003353">
    <property type="entry name" value="PTS_IIB_fruc"/>
</dbReference>
<dbReference type="InterPro" id="IPR003501">
    <property type="entry name" value="PTS_EIIB_2/3"/>
</dbReference>
<dbReference type="NCBIfam" id="TIGR00829">
    <property type="entry name" value="FRU"/>
    <property type="match status" value="1"/>
</dbReference>
<dbReference type="CDD" id="cd05569">
    <property type="entry name" value="PTS_IIB_fructose"/>
    <property type="match status" value="1"/>
</dbReference>
<dbReference type="GO" id="GO:0005886">
    <property type="term" value="C:plasma membrane"/>
    <property type="evidence" value="ECO:0007669"/>
    <property type="project" value="TreeGrafter"/>
</dbReference>
<proteinExistence type="predicted"/>
<keyword evidence="6" id="KW-0418">Kinase</keyword>
<dbReference type="Pfam" id="PF02302">
    <property type="entry name" value="PTS_IIB"/>
    <property type="match status" value="1"/>
</dbReference>
<keyword evidence="3" id="KW-0762">Sugar transport</keyword>
<protein>
    <submittedName>
        <fullName evidence="8">PTS fructose transporter subunit IIB</fullName>
    </submittedName>
</protein>
<keyword evidence="4" id="KW-0808">Transferase</keyword>
<gene>
    <name evidence="8" type="ORF">NRIC_25130</name>
</gene>
<dbReference type="InterPro" id="IPR036095">
    <property type="entry name" value="PTS_EIIB-like_sf"/>
</dbReference>
<dbReference type="FunFam" id="3.40.50.2300:FF:000014">
    <property type="entry name" value="PTS system fructose-like transporter subunit IIB"/>
    <property type="match status" value="1"/>
</dbReference>
<dbReference type="GO" id="GO:0090563">
    <property type="term" value="F:protein-phosphocysteine-sugar phosphotransferase activity"/>
    <property type="evidence" value="ECO:0007669"/>
    <property type="project" value="TreeGrafter"/>
</dbReference>
<evidence type="ECO:0000259" key="7">
    <source>
        <dbReference type="PROSITE" id="PS51099"/>
    </source>
</evidence>
<dbReference type="Gene3D" id="3.40.50.2300">
    <property type="match status" value="1"/>
</dbReference>
<dbReference type="GO" id="GO:0022877">
    <property type="term" value="F:protein-N(PI)-phosphohistidine-fructose phosphotransferase system transporter activity"/>
    <property type="evidence" value="ECO:0007669"/>
    <property type="project" value="InterPro"/>
</dbReference>
<evidence type="ECO:0000256" key="4">
    <source>
        <dbReference type="ARBA" id="ARBA00022679"/>
    </source>
</evidence>
<dbReference type="EMBL" id="BJCC01000021">
    <property type="protein sequence ID" value="GCF94622.1"/>
    <property type="molecule type" value="Genomic_DNA"/>
</dbReference>
<comment type="caution">
    <text evidence="8">The sequence shown here is derived from an EMBL/GenBank/DDBJ whole genome shotgun (WGS) entry which is preliminary data.</text>
</comment>
<dbReference type="PROSITE" id="PS51099">
    <property type="entry name" value="PTS_EIIB_TYPE_2"/>
    <property type="match status" value="1"/>
</dbReference>
<keyword evidence="9" id="KW-1185">Reference proteome</keyword>
<dbReference type="InterPro" id="IPR013011">
    <property type="entry name" value="PTS_EIIB_2"/>
</dbReference>
<evidence type="ECO:0000256" key="2">
    <source>
        <dbReference type="ARBA" id="ARBA00022553"/>
    </source>
</evidence>
<organism evidence="8 9">
    <name type="scientific">Enterococcus florum</name>
    <dbReference type="NCBI Taxonomy" id="2480627"/>
    <lineage>
        <taxon>Bacteria</taxon>
        <taxon>Bacillati</taxon>
        <taxon>Bacillota</taxon>
        <taxon>Bacilli</taxon>
        <taxon>Lactobacillales</taxon>
        <taxon>Enterococcaceae</taxon>
        <taxon>Enterococcus</taxon>
    </lineage>
</organism>
<evidence type="ECO:0000256" key="5">
    <source>
        <dbReference type="ARBA" id="ARBA00022683"/>
    </source>
</evidence>
<accession>A0A4P5PG44</accession>
<dbReference type="InterPro" id="IPR050864">
    <property type="entry name" value="Bacterial_PTS_Sugar_Transport"/>
</dbReference>
<evidence type="ECO:0000256" key="3">
    <source>
        <dbReference type="ARBA" id="ARBA00022597"/>
    </source>
</evidence>
<keyword evidence="5" id="KW-0598">Phosphotransferase system</keyword>
<dbReference type="PANTHER" id="PTHR30505">
    <property type="entry name" value="FRUCTOSE-LIKE PERMEASE"/>
    <property type="match status" value="1"/>
</dbReference>
<sequence>MKRKIIAVTACATGVAHTYMAAQALKKGAKSLGDMIKVETQGATGIEHELTEKDVQIGEVVIFAVDTKVRNEERFAGKTILKVPVAAPLKDAEKVIQEALALVDTDNK</sequence>
<dbReference type="AlphaFoldDB" id="A0A4P5PG44"/>
<reference evidence="9" key="1">
    <citation type="submission" date="2019-02" db="EMBL/GenBank/DDBJ databases">
        <title>Draft genome sequence of Enterococcus sp. Gos25-1.</title>
        <authorList>
            <person name="Tanaka N."/>
            <person name="Shiwa Y."/>
            <person name="Fujita N."/>
        </authorList>
    </citation>
    <scope>NUCLEOTIDE SEQUENCE [LARGE SCALE GENOMIC DNA]</scope>
    <source>
        <strain evidence="9">Gos25-1</strain>
    </source>
</reference>
<evidence type="ECO:0000256" key="6">
    <source>
        <dbReference type="ARBA" id="ARBA00022777"/>
    </source>
</evidence>
<dbReference type="RefSeq" id="WP_146623042.1">
    <property type="nucleotide sequence ID" value="NZ_BJCC01000021.1"/>
</dbReference>
<dbReference type="OrthoDB" id="9782569at2"/>
<feature type="domain" description="PTS EIIB type-2" evidence="7">
    <location>
        <begin position="5"/>
        <end position="101"/>
    </location>
</feature>
<dbReference type="PANTHER" id="PTHR30505:SF0">
    <property type="entry name" value="FRUCTOSE-LIKE PTS SYSTEM EIIBC COMPONENT-RELATED"/>
    <property type="match status" value="1"/>
</dbReference>
<keyword evidence="1" id="KW-0813">Transport</keyword>
<dbReference type="Proteomes" id="UP000290567">
    <property type="component" value="Unassembled WGS sequence"/>
</dbReference>
<evidence type="ECO:0000256" key="1">
    <source>
        <dbReference type="ARBA" id="ARBA00022448"/>
    </source>
</evidence>
<dbReference type="GO" id="GO:0009401">
    <property type="term" value="P:phosphoenolpyruvate-dependent sugar phosphotransferase system"/>
    <property type="evidence" value="ECO:0007669"/>
    <property type="project" value="UniProtKB-KW"/>
</dbReference>